<reference evidence="10 11" key="1">
    <citation type="submission" date="2023-04" db="EMBL/GenBank/DDBJ databases">
        <title>Spirochaete genome identified in red abalone sample constitutes a novel genus.</title>
        <authorList>
            <person name="Sharma S.P."/>
            <person name="Purcell C.M."/>
            <person name="Hyde J.R."/>
            <person name="Severin A.J."/>
        </authorList>
    </citation>
    <scope>NUCLEOTIDE SEQUENCE [LARGE SCALE GENOMIC DNA]</scope>
    <source>
        <strain evidence="10 11">SP-2023</strain>
    </source>
</reference>
<gene>
    <name evidence="10" type="primary">dnaE</name>
    <name evidence="10" type="ORF">P0082_01840</name>
</gene>
<evidence type="ECO:0000256" key="3">
    <source>
        <dbReference type="ARBA" id="ARBA00019114"/>
    </source>
</evidence>
<dbReference type="SMART" id="SM00481">
    <property type="entry name" value="POLIIIAc"/>
    <property type="match status" value="1"/>
</dbReference>
<dbReference type="Gene3D" id="1.10.150.870">
    <property type="match status" value="1"/>
</dbReference>
<dbReference type="Pfam" id="PF07733">
    <property type="entry name" value="DNA_pol3_alpha"/>
    <property type="match status" value="1"/>
</dbReference>
<name>A0ABY8MIH6_9SPIO</name>
<dbReference type="Pfam" id="PF01336">
    <property type="entry name" value="tRNA_anti-codon"/>
    <property type="match status" value="1"/>
</dbReference>
<dbReference type="EMBL" id="CP123443">
    <property type="protein sequence ID" value="WGK69626.1"/>
    <property type="molecule type" value="Genomic_DNA"/>
</dbReference>
<evidence type="ECO:0000256" key="1">
    <source>
        <dbReference type="ARBA" id="ARBA00004496"/>
    </source>
</evidence>
<comment type="subcellular location">
    <subcellularLocation>
        <location evidence="1">Cytoplasm</location>
    </subcellularLocation>
</comment>
<organism evidence="10 11">
    <name type="scientific">Candidatus Haliotispira prima</name>
    <dbReference type="NCBI Taxonomy" id="3034016"/>
    <lineage>
        <taxon>Bacteria</taxon>
        <taxon>Pseudomonadati</taxon>
        <taxon>Spirochaetota</taxon>
        <taxon>Spirochaetia</taxon>
        <taxon>Spirochaetales</taxon>
        <taxon>Spirochaetaceae</taxon>
        <taxon>Candidatus Haliotispira</taxon>
    </lineage>
</organism>
<dbReference type="Gene3D" id="1.10.10.1600">
    <property type="entry name" value="Bacterial DNA polymerase III alpha subunit, thumb domain"/>
    <property type="match status" value="1"/>
</dbReference>
<dbReference type="NCBIfam" id="TIGR00594">
    <property type="entry name" value="polc"/>
    <property type="match status" value="1"/>
</dbReference>
<evidence type="ECO:0000313" key="11">
    <source>
        <dbReference type="Proteomes" id="UP001228690"/>
    </source>
</evidence>
<dbReference type="InterPro" id="IPR029460">
    <property type="entry name" value="DNAPol_HHH"/>
</dbReference>
<dbReference type="NCBIfam" id="NF004226">
    <property type="entry name" value="PRK05673.1"/>
    <property type="match status" value="1"/>
</dbReference>
<dbReference type="InterPro" id="IPR003141">
    <property type="entry name" value="Pol/His_phosphatase_N"/>
</dbReference>
<evidence type="ECO:0000259" key="9">
    <source>
        <dbReference type="SMART" id="SM00481"/>
    </source>
</evidence>
<keyword evidence="11" id="KW-1185">Reference proteome</keyword>
<dbReference type="InterPro" id="IPR016195">
    <property type="entry name" value="Pol/histidinol_Pase-like"/>
</dbReference>
<dbReference type="InterPro" id="IPR041931">
    <property type="entry name" value="DNA_pol3_alpha_thumb_dom"/>
</dbReference>
<keyword evidence="6" id="KW-0235">DNA replication</keyword>
<proteinExistence type="predicted"/>
<keyword evidence="7" id="KW-0239">DNA-directed DNA polymerase</keyword>
<dbReference type="GO" id="GO:0003887">
    <property type="term" value="F:DNA-directed DNA polymerase activity"/>
    <property type="evidence" value="ECO:0007669"/>
    <property type="project" value="UniProtKB-EC"/>
</dbReference>
<evidence type="ECO:0000256" key="2">
    <source>
        <dbReference type="ARBA" id="ARBA00012417"/>
    </source>
</evidence>
<evidence type="ECO:0000256" key="6">
    <source>
        <dbReference type="ARBA" id="ARBA00022705"/>
    </source>
</evidence>
<dbReference type="Pfam" id="PF14579">
    <property type="entry name" value="HHH_6"/>
    <property type="match status" value="1"/>
</dbReference>
<dbReference type="CDD" id="cd04485">
    <property type="entry name" value="DnaE_OBF"/>
    <property type="match status" value="1"/>
</dbReference>
<protein>
    <recommendedName>
        <fullName evidence="3">DNA polymerase III subunit alpha</fullName>
        <ecNumber evidence="2">2.7.7.7</ecNumber>
    </recommendedName>
</protein>
<evidence type="ECO:0000256" key="4">
    <source>
        <dbReference type="ARBA" id="ARBA00022679"/>
    </source>
</evidence>
<dbReference type="InterPro" id="IPR011708">
    <property type="entry name" value="DNA_pol3_alpha_NTPase_dom"/>
</dbReference>
<dbReference type="SUPFAM" id="SSF89550">
    <property type="entry name" value="PHP domain-like"/>
    <property type="match status" value="1"/>
</dbReference>
<dbReference type="Gene3D" id="3.20.20.140">
    <property type="entry name" value="Metal-dependent hydrolases"/>
    <property type="match status" value="1"/>
</dbReference>
<comment type="catalytic activity">
    <reaction evidence="8">
        <text>DNA(n) + a 2'-deoxyribonucleoside 5'-triphosphate = DNA(n+1) + diphosphate</text>
        <dbReference type="Rhea" id="RHEA:22508"/>
        <dbReference type="Rhea" id="RHEA-COMP:17339"/>
        <dbReference type="Rhea" id="RHEA-COMP:17340"/>
        <dbReference type="ChEBI" id="CHEBI:33019"/>
        <dbReference type="ChEBI" id="CHEBI:61560"/>
        <dbReference type="ChEBI" id="CHEBI:173112"/>
        <dbReference type="EC" id="2.7.7.7"/>
    </reaction>
</comment>
<dbReference type="InterPro" id="IPR040982">
    <property type="entry name" value="DNA_pol3_finger"/>
</dbReference>
<evidence type="ECO:0000256" key="8">
    <source>
        <dbReference type="ARBA" id="ARBA00049244"/>
    </source>
</evidence>
<evidence type="ECO:0000256" key="7">
    <source>
        <dbReference type="ARBA" id="ARBA00022932"/>
    </source>
</evidence>
<dbReference type="Proteomes" id="UP001228690">
    <property type="component" value="Chromosome"/>
</dbReference>
<dbReference type="EC" id="2.7.7.7" evidence="2"/>
<dbReference type="Pfam" id="PF17657">
    <property type="entry name" value="DNA_pol3_finger"/>
    <property type="match status" value="1"/>
</dbReference>
<evidence type="ECO:0000313" key="10">
    <source>
        <dbReference type="EMBL" id="WGK69626.1"/>
    </source>
</evidence>
<dbReference type="Pfam" id="PF02811">
    <property type="entry name" value="PHP"/>
    <property type="match status" value="1"/>
</dbReference>
<keyword evidence="4 10" id="KW-0808">Transferase</keyword>
<feature type="domain" description="Polymerase/histidinol phosphatase N-terminal" evidence="9">
    <location>
        <begin position="24"/>
        <end position="91"/>
    </location>
</feature>
<evidence type="ECO:0000256" key="5">
    <source>
        <dbReference type="ARBA" id="ARBA00022695"/>
    </source>
</evidence>
<dbReference type="InterPro" id="IPR004805">
    <property type="entry name" value="DnaE2/DnaE/PolC"/>
</dbReference>
<dbReference type="CDD" id="cd12113">
    <property type="entry name" value="PHP_PolIIIA_DnaE3"/>
    <property type="match status" value="1"/>
</dbReference>
<keyword evidence="5 10" id="KW-0548">Nucleotidyltransferase</keyword>
<dbReference type="RefSeq" id="WP_326927812.1">
    <property type="nucleotide sequence ID" value="NZ_CP123443.1"/>
</dbReference>
<sequence length="1195" mass="136003">MSDIASPEEVESKSRSEGEQYPFVHLHNHSDYSLLDGAVKVEWYGDRVSELGMKHIALTDHGNLFGAIHFQNACRAKGLNPIIGCEAYIAHSHRSDKAPDPRITSRKRYHYHMVLYCKNETGYRNLVQLVSRSNTEGFHYKPRMDHELLVKYHEGLMASSACLGGEIPQLILANQQEEAEKQAIFYRDLFGEGNFWLEVMRHGIPEEEVVLEAMKQISRNTGIPIIATNDVHYLRREHAEAHDALVCIGMKKVVTSTDRKRMKLDMPEFYLKTPKQMYELFHDMPEALANTVRLAEKCDLRLPEPGPILPIYEIPEGFSSAREFFCDLVWRSAEERYGELSADCEEGVENLGNKVYRRVEYELKTICELDFVGYFLIVWDFIRWARENGISVGPGRGSGAGSIIAYVLGITDVEPLQYNLLFERFLNTERVSMPDFDIDFCFERRGEVIEYVTRKYGKDNVAGICTFGTFKTKAVLKDIARVLDISFDESNYITSLVPDDAKNLEQALEKEPKLQEYREKGSQYQNLFDMSAILEGMSRHVSTHACGIVIGREPISHYVPLHKDKNNTLSTQFTMDLIEPCGLVKMDFLGLKTLTLLDKIENLVRKRIPDFSFRNIPEDDKITFDMLGRGESRAVFQFESDGMQKILVEAKPGSIEDLIALNALYRPGPMQFIDRFIESKKNPGRIQYPHEDLRETLEPTYGVIVYQEQVMEVARIIGGFSLGKADIMRRAMGKKKEKEMHSLKLEFIEGAVAKGYTKSLAEGIFEMLIPFAGYGFNKSHAAAYSILAYKTAYSRANFPTEFMAANLTNEIGNSGAFRSYINDLDRMGINLLPPDINLSERHFTVDETGRSIIFGLQGIKNVGGIVVEEIVLNRTQVGLYRGFLDFMERVDSRKVNRKTLETLINAGVFRKADTVYNQATMLHNLDYLCHTIGKKSNDGNAGLFDDCSEEVAIQIEMKEVSELPAGQILAGELELLSVYVSGHPLERYRRQWKRSSSLRMDRLNQTAGDKVYTVICMVRDKRIINTKQGKTMMTLELEDFYSSINAVIFPTALNKKLEDGTSYFDFLQQNNCIGLRANLEKRAGHSPQLIVEELFPIEKAPLKPNAELHLYVETEPGQPLLKDRQTAEDFRSLLYDYSGANQVFLHVRSTSPTDHSQIVEYVMELAPNIGISPSEALERDLLDSDLLPIREVEFV</sequence>
<dbReference type="InterPro" id="IPR004365">
    <property type="entry name" value="NA-bd_OB_tRNA"/>
</dbReference>
<dbReference type="PANTHER" id="PTHR32294">
    <property type="entry name" value="DNA POLYMERASE III SUBUNIT ALPHA"/>
    <property type="match status" value="1"/>
</dbReference>
<dbReference type="InterPro" id="IPR004013">
    <property type="entry name" value="PHP_dom"/>
</dbReference>
<dbReference type="PANTHER" id="PTHR32294:SF0">
    <property type="entry name" value="DNA POLYMERASE III SUBUNIT ALPHA"/>
    <property type="match status" value="1"/>
</dbReference>
<accession>A0ABY8MIH6</accession>